<sequence>MPFFVSIIESFVLKIMSILRRKVRNIGLCELLRAYCEDKTDRTKELSRCNVEHK</sequence>
<evidence type="ECO:0000313" key="1">
    <source>
        <dbReference type="EMBL" id="SJZ46566.1"/>
    </source>
</evidence>
<evidence type="ECO:0000313" key="2">
    <source>
        <dbReference type="Proteomes" id="UP000190065"/>
    </source>
</evidence>
<accession>A0A1T4KVY3</accession>
<dbReference type="STRING" id="28136.SAMN02745202_00187"/>
<dbReference type="AlphaFoldDB" id="A0A1T4KVY3"/>
<dbReference type="Proteomes" id="UP000190065">
    <property type="component" value="Unassembled WGS sequence"/>
</dbReference>
<proteinExistence type="predicted"/>
<name>A0A1T4KVY3_9BACT</name>
<dbReference type="EMBL" id="FUXK01000002">
    <property type="protein sequence ID" value="SJZ46566.1"/>
    <property type="molecule type" value="Genomic_DNA"/>
</dbReference>
<protein>
    <submittedName>
        <fullName evidence="1">Uncharacterized protein</fullName>
    </submittedName>
</protein>
<reference evidence="1 2" key="1">
    <citation type="submission" date="2017-02" db="EMBL/GenBank/DDBJ databases">
        <authorList>
            <person name="Peterson S.W."/>
        </authorList>
    </citation>
    <scope>NUCLEOTIDE SEQUENCE [LARGE SCALE GENOMIC DNA]</scope>
    <source>
        <strain evidence="1 2">ATCC 43324</strain>
    </source>
</reference>
<gene>
    <name evidence="1" type="ORF">SAMN02745202_00187</name>
</gene>
<organism evidence="1 2">
    <name type="scientific">Segatella oulorum</name>
    <dbReference type="NCBI Taxonomy" id="28136"/>
    <lineage>
        <taxon>Bacteria</taxon>
        <taxon>Pseudomonadati</taxon>
        <taxon>Bacteroidota</taxon>
        <taxon>Bacteroidia</taxon>
        <taxon>Bacteroidales</taxon>
        <taxon>Prevotellaceae</taxon>
        <taxon>Segatella</taxon>
    </lineage>
</organism>